<dbReference type="InterPro" id="IPR013325">
    <property type="entry name" value="RNA_pol_sigma_r2"/>
</dbReference>
<reference evidence="2 3" key="1">
    <citation type="submission" date="2018-07" db="EMBL/GenBank/DDBJ databases">
        <title>Genome analysis of Larkinella rosea.</title>
        <authorList>
            <person name="Zhou Z."/>
            <person name="Wang G."/>
        </authorList>
    </citation>
    <scope>NUCLEOTIDE SEQUENCE [LARGE SCALE GENOMIC DNA]</scope>
    <source>
        <strain evidence="3">zzj9</strain>
    </source>
</reference>
<evidence type="ECO:0008006" key="4">
    <source>
        <dbReference type="Google" id="ProtNLM"/>
    </source>
</evidence>
<proteinExistence type="predicted"/>
<dbReference type="EMBL" id="QOWE01000013">
    <property type="protein sequence ID" value="RCR68456.1"/>
    <property type="molecule type" value="Genomic_DNA"/>
</dbReference>
<feature type="region of interest" description="Disordered" evidence="1">
    <location>
        <begin position="79"/>
        <end position="103"/>
    </location>
</feature>
<protein>
    <recommendedName>
        <fullName evidence="4">RNA polymerase sigma-70 region 2 domain-containing protein</fullName>
    </recommendedName>
</protein>
<evidence type="ECO:0000256" key="1">
    <source>
        <dbReference type="SAM" id="MobiDB-lite"/>
    </source>
</evidence>
<accession>A0A368JN44</accession>
<gene>
    <name evidence="2" type="ORF">DUE52_17075</name>
</gene>
<dbReference type="Gene3D" id="1.10.1740.10">
    <property type="match status" value="1"/>
</dbReference>
<dbReference type="GO" id="GO:0006352">
    <property type="term" value="P:DNA-templated transcription initiation"/>
    <property type="evidence" value="ECO:0007669"/>
    <property type="project" value="InterPro"/>
</dbReference>
<evidence type="ECO:0000313" key="3">
    <source>
        <dbReference type="Proteomes" id="UP000253383"/>
    </source>
</evidence>
<dbReference type="Proteomes" id="UP000253383">
    <property type="component" value="Unassembled WGS sequence"/>
</dbReference>
<name>A0A368JN44_9BACT</name>
<dbReference type="AlphaFoldDB" id="A0A368JN44"/>
<comment type="caution">
    <text evidence="2">The sequence shown here is derived from an EMBL/GenBank/DDBJ whole genome shotgun (WGS) entry which is preliminary data.</text>
</comment>
<keyword evidence="3" id="KW-1185">Reference proteome</keyword>
<dbReference type="SUPFAM" id="SSF88946">
    <property type="entry name" value="Sigma2 domain of RNA polymerase sigma factors"/>
    <property type="match status" value="1"/>
</dbReference>
<evidence type="ECO:0000313" key="2">
    <source>
        <dbReference type="EMBL" id="RCR68456.1"/>
    </source>
</evidence>
<dbReference type="GO" id="GO:0003700">
    <property type="term" value="F:DNA-binding transcription factor activity"/>
    <property type="evidence" value="ECO:0007669"/>
    <property type="project" value="InterPro"/>
</dbReference>
<organism evidence="2 3">
    <name type="scientific">Larkinella punicea</name>
    <dbReference type="NCBI Taxonomy" id="2315727"/>
    <lineage>
        <taxon>Bacteria</taxon>
        <taxon>Pseudomonadati</taxon>
        <taxon>Bacteroidota</taxon>
        <taxon>Cytophagia</taxon>
        <taxon>Cytophagales</taxon>
        <taxon>Spirosomataceae</taxon>
        <taxon>Larkinella</taxon>
    </lineage>
</organism>
<sequence length="103" mass="12004">MIRRFPKTDEALYLQYRPVSLKFCESLIKNKAEAEKMVCAVFNELRDNGSEPQSDPEFKSWLFLRLRNQVVTYLKTRAKSELSGNPSDSQFNGNRTNQSLIRL</sequence>
<feature type="compositionally biased region" description="Polar residues" evidence="1">
    <location>
        <begin position="82"/>
        <end position="103"/>
    </location>
</feature>